<sequence length="173" mass="20178">MFLTLGSGLGETTVFQTFRLARLAVGMSILLAMTAFRPPVVDQLVEDLREWPCLQQQLQTEQRRTEILDHANLRLRQRILHKEHLVALLIEGECSLAQVTEEFWQSMQSDPGYLTVLRHHYPGSNDYEKTLANVLHHVQFQVQQLPPAEQARVWKRLEAERQQLVLGRYAWEH</sequence>
<reference evidence="1 2" key="1">
    <citation type="submission" date="2020-07" db="EMBL/GenBank/DDBJ databases">
        <title>Thermogemmata thermophila gen. nov., sp. nov., a novel moderate thermophilic planctomycete from a Kamchatka hot spring.</title>
        <authorList>
            <person name="Elcheninov A.G."/>
            <person name="Podosokorskaya O.A."/>
            <person name="Kovaleva O.L."/>
            <person name="Novikov A."/>
            <person name="Bonch-Osmolovskaya E.A."/>
            <person name="Toshchakov S.V."/>
            <person name="Kublanov I.V."/>
        </authorList>
    </citation>
    <scope>NUCLEOTIDE SEQUENCE [LARGE SCALE GENOMIC DNA]</scope>
    <source>
        <strain evidence="1 2">2918</strain>
    </source>
</reference>
<organism evidence="1 2">
    <name type="scientific">Thermogemmata fonticola</name>
    <dbReference type="NCBI Taxonomy" id="2755323"/>
    <lineage>
        <taxon>Bacteria</taxon>
        <taxon>Pseudomonadati</taxon>
        <taxon>Planctomycetota</taxon>
        <taxon>Planctomycetia</taxon>
        <taxon>Gemmatales</taxon>
        <taxon>Gemmataceae</taxon>
        <taxon>Thermogemmata</taxon>
    </lineage>
</organism>
<dbReference type="RefSeq" id="WP_194537267.1">
    <property type="nucleotide sequence ID" value="NZ_JACEFB010000003.1"/>
</dbReference>
<dbReference type="EMBL" id="JACEFB010000003">
    <property type="protein sequence ID" value="MBA2225831.1"/>
    <property type="molecule type" value="Genomic_DNA"/>
</dbReference>
<name>A0A7V9AB45_9BACT</name>
<gene>
    <name evidence="1" type="ORF">H0921_06595</name>
</gene>
<proteinExistence type="predicted"/>
<dbReference type="AlphaFoldDB" id="A0A7V9AB45"/>
<evidence type="ECO:0000313" key="2">
    <source>
        <dbReference type="Proteomes" id="UP000542342"/>
    </source>
</evidence>
<protein>
    <submittedName>
        <fullName evidence="1">Uncharacterized protein</fullName>
    </submittedName>
</protein>
<dbReference type="Proteomes" id="UP000542342">
    <property type="component" value="Unassembled WGS sequence"/>
</dbReference>
<comment type="caution">
    <text evidence="1">The sequence shown here is derived from an EMBL/GenBank/DDBJ whole genome shotgun (WGS) entry which is preliminary data.</text>
</comment>
<accession>A0A7V9AB45</accession>
<evidence type="ECO:0000313" key="1">
    <source>
        <dbReference type="EMBL" id="MBA2225831.1"/>
    </source>
</evidence>
<keyword evidence="2" id="KW-1185">Reference proteome</keyword>